<keyword evidence="3" id="KW-1185">Reference proteome</keyword>
<comment type="caution">
    <text evidence="2">The sequence shown here is derived from an EMBL/GenBank/DDBJ whole genome shotgun (WGS) entry which is preliminary data.</text>
</comment>
<sequence length="182" mass="21449">MWRNRIDRNFFLRYVNAVIVLLWALPGNRGRNPARNHGKRKTEEPANNVKPLNKRDNIKVVKLDRSEIRENRPEDKLMLGTLLVGNETRREDQLDLPTSARAETANNVCKRHLDNKPAFEFHRYLHSFETGDLVLHDWPKQCDIKLLPMFKRPLMIVRPVGAVCYDGKPMKEQRTFRRIVQV</sequence>
<name>A0A4Y2W618_ARAVE</name>
<accession>A0A4Y2W618</accession>
<dbReference type="AlphaFoldDB" id="A0A4Y2W618"/>
<reference evidence="2 3" key="1">
    <citation type="journal article" date="2019" name="Sci. Rep.">
        <title>Orb-weaving spider Araneus ventricosus genome elucidates the spidroin gene catalogue.</title>
        <authorList>
            <person name="Kono N."/>
            <person name="Nakamura H."/>
            <person name="Ohtoshi R."/>
            <person name="Moran D.A.P."/>
            <person name="Shinohara A."/>
            <person name="Yoshida Y."/>
            <person name="Fujiwara M."/>
            <person name="Mori M."/>
            <person name="Tomita M."/>
            <person name="Arakawa K."/>
        </authorList>
    </citation>
    <scope>NUCLEOTIDE SEQUENCE [LARGE SCALE GENOMIC DNA]</scope>
</reference>
<evidence type="ECO:0000313" key="3">
    <source>
        <dbReference type="Proteomes" id="UP000499080"/>
    </source>
</evidence>
<dbReference type="EMBL" id="BGPR01056282">
    <property type="protein sequence ID" value="GBO32795.1"/>
    <property type="molecule type" value="Genomic_DNA"/>
</dbReference>
<evidence type="ECO:0000313" key="2">
    <source>
        <dbReference type="EMBL" id="GBO32795.1"/>
    </source>
</evidence>
<feature type="region of interest" description="Disordered" evidence="1">
    <location>
        <begin position="30"/>
        <end position="54"/>
    </location>
</feature>
<organism evidence="2 3">
    <name type="scientific">Araneus ventricosus</name>
    <name type="common">Orbweaver spider</name>
    <name type="synonym">Epeira ventricosa</name>
    <dbReference type="NCBI Taxonomy" id="182803"/>
    <lineage>
        <taxon>Eukaryota</taxon>
        <taxon>Metazoa</taxon>
        <taxon>Ecdysozoa</taxon>
        <taxon>Arthropoda</taxon>
        <taxon>Chelicerata</taxon>
        <taxon>Arachnida</taxon>
        <taxon>Araneae</taxon>
        <taxon>Araneomorphae</taxon>
        <taxon>Entelegynae</taxon>
        <taxon>Araneoidea</taxon>
        <taxon>Araneidae</taxon>
        <taxon>Araneus</taxon>
    </lineage>
</organism>
<evidence type="ECO:0000256" key="1">
    <source>
        <dbReference type="SAM" id="MobiDB-lite"/>
    </source>
</evidence>
<gene>
    <name evidence="2" type="ORF">AVEN_191577_1</name>
</gene>
<protein>
    <submittedName>
        <fullName evidence="2">Uncharacterized protein</fullName>
    </submittedName>
</protein>
<proteinExistence type="predicted"/>
<dbReference type="Proteomes" id="UP000499080">
    <property type="component" value="Unassembled WGS sequence"/>
</dbReference>
<feature type="non-terminal residue" evidence="2">
    <location>
        <position position="182"/>
    </location>
</feature>